<dbReference type="Pfam" id="PF01627">
    <property type="entry name" value="Hpt"/>
    <property type="match status" value="1"/>
</dbReference>
<protein>
    <submittedName>
        <fullName evidence="4">Hpt domain-containing protein</fullName>
    </submittedName>
</protein>
<dbReference type="SUPFAM" id="SSF47226">
    <property type="entry name" value="Histidine-containing phosphotransfer domain, HPT domain"/>
    <property type="match status" value="1"/>
</dbReference>
<evidence type="ECO:0000313" key="4">
    <source>
        <dbReference type="EMBL" id="MFM0718556.1"/>
    </source>
</evidence>
<dbReference type="InterPro" id="IPR008207">
    <property type="entry name" value="Sig_transdc_His_kin_Hpt_dom"/>
</dbReference>
<name>A0ABW9EHL2_9BURK</name>
<dbReference type="Gene3D" id="1.20.120.160">
    <property type="entry name" value="HPT domain"/>
    <property type="match status" value="1"/>
</dbReference>
<dbReference type="PROSITE" id="PS50894">
    <property type="entry name" value="HPT"/>
    <property type="match status" value="1"/>
</dbReference>
<comment type="caution">
    <text evidence="4">The sequence shown here is derived from an EMBL/GenBank/DDBJ whole genome shotgun (WGS) entry which is preliminary data.</text>
</comment>
<sequence>MTWDAGAMMLPTPTYRARALHAKALELACDDHLVAARLLEMIAETNRTTLASLQESVAASSWDAVAGAAHRIAGSARLLDCGELIALLAAIEAAARERQQAVVGMLMPLLVDALAKLKLSIDAAVGDVRFAQS</sequence>
<organism evidence="4 5">
    <name type="scientific">Paraburkholderia strydomiana</name>
    <dbReference type="NCBI Taxonomy" id="1245417"/>
    <lineage>
        <taxon>Bacteria</taxon>
        <taxon>Pseudomonadati</taxon>
        <taxon>Pseudomonadota</taxon>
        <taxon>Betaproteobacteria</taxon>
        <taxon>Burkholderiales</taxon>
        <taxon>Burkholderiaceae</taxon>
        <taxon>Paraburkholderia</taxon>
    </lineage>
</organism>
<dbReference type="Proteomes" id="UP001629392">
    <property type="component" value="Unassembled WGS sequence"/>
</dbReference>
<reference evidence="4 5" key="1">
    <citation type="journal article" date="2024" name="Chem. Sci.">
        <title>Discovery of megapolipeptins by genome mining of a Burkholderiales bacteria collection.</title>
        <authorList>
            <person name="Paulo B.S."/>
            <person name="Recchia M.J.J."/>
            <person name="Lee S."/>
            <person name="Fergusson C.H."/>
            <person name="Romanowski S.B."/>
            <person name="Hernandez A."/>
            <person name="Krull N."/>
            <person name="Liu D.Y."/>
            <person name="Cavanagh H."/>
            <person name="Bos A."/>
            <person name="Gray C.A."/>
            <person name="Murphy B.T."/>
            <person name="Linington R.G."/>
            <person name="Eustaquio A.S."/>
        </authorList>
    </citation>
    <scope>NUCLEOTIDE SEQUENCE [LARGE SCALE GENOMIC DNA]</scope>
    <source>
        <strain evidence="4 5">RL17-350-BIC-E</strain>
    </source>
</reference>
<feature type="domain" description="HPt" evidence="3">
    <location>
        <begin position="31"/>
        <end position="124"/>
    </location>
</feature>
<evidence type="ECO:0000256" key="1">
    <source>
        <dbReference type="ARBA" id="ARBA00023012"/>
    </source>
</evidence>
<feature type="modified residue" description="Phosphohistidine" evidence="2">
    <location>
        <position position="70"/>
    </location>
</feature>
<dbReference type="EMBL" id="JAQQCL010000015">
    <property type="protein sequence ID" value="MFM0718556.1"/>
    <property type="molecule type" value="Genomic_DNA"/>
</dbReference>
<keyword evidence="1" id="KW-0902">Two-component regulatory system</keyword>
<keyword evidence="5" id="KW-1185">Reference proteome</keyword>
<dbReference type="InterPro" id="IPR036641">
    <property type="entry name" value="HPT_dom_sf"/>
</dbReference>
<gene>
    <name evidence="4" type="ORF">PQQ73_19705</name>
</gene>
<evidence type="ECO:0000259" key="3">
    <source>
        <dbReference type="PROSITE" id="PS50894"/>
    </source>
</evidence>
<dbReference type="RefSeq" id="WP_408154494.1">
    <property type="nucleotide sequence ID" value="NZ_JAQQCL010000015.1"/>
</dbReference>
<evidence type="ECO:0000313" key="5">
    <source>
        <dbReference type="Proteomes" id="UP001629392"/>
    </source>
</evidence>
<accession>A0ABW9EHL2</accession>
<proteinExistence type="predicted"/>
<evidence type="ECO:0000256" key="2">
    <source>
        <dbReference type="PROSITE-ProRule" id="PRU00110"/>
    </source>
</evidence>
<keyword evidence="2" id="KW-0597">Phosphoprotein</keyword>